<name>A0ABQ6MTL9_9STRA</name>
<protein>
    <recommendedName>
        <fullName evidence="5">TMhelix containing protein</fullName>
    </recommendedName>
</protein>
<keyword evidence="1" id="KW-1133">Transmembrane helix</keyword>
<feature type="transmembrane region" description="Helical" evidence="1">
    <location>
        <begin position="37"/>
        <end position="57"/>
    </location>
</feature>
<keyword evidence="1" id="KW-0812">Transmembrane</keyword>
<dbReference type="Proteomes" id="UP001165060">
    <property type="component" value="Unassembled WGS sequence"/>
</dbReference>
<evidence type="ECO:0008006" key="5">
    <source>
        <dbReference type="Google" id="ProtNLM"/>
    </source>
</evidence>
<feature type="chain" id="PRO_5046142188" description="TMhelix containing protein" evidence="2">
    <location>
        <begin position="22"/>
        <end position="68"/>
    </location>
</feature>
<evidence type="ECO:0000256" key="2">
    <source>
        <dbReference type="SAM" id="SignalP"/>
    </source>
</evidence>
<keyword evidence="4" id="KW-1185">Reference proteome</keyword>
<keyword evidence="1" id="KW-0472">Membrane</keyword>
<comment type="caution">
    <text evidence="3">The sequence shown here is derived from an EMBL/GenBank/DDBJ whole genome shotgun (WGS) entry which is preliminary data.</text>
</comment>
<accession>A0ABQ6MTL9</accession>
<feature type="signal peptide" evidence="2">
    <location>
        <begin position="1"/>
        <end position="21"/>
    </location>
</feature>
<sequence>MNSPVFLAFLTLMSLVSMSEALFKKKKEAPPEYSYTLETVCGGWFVACALLTVMLAVKPAPKEVKAAE</sequence>
<evidence type="ECO:0000313" key="3">
    <source>
        <dbReference type="EMBL" id="GMI33037.1"/>
    </source>
</evidence>
<evidence type="ECO:0000256" key="1">
    <source>
        <dbReference type="SAM" id="Phobius"/>
    </source>
</evidence>
<reference evidence="3 4" key="1">
    <citation type="journal article" date="2023" name="Commun. Biol.">
        <title>Genome analysis of Parmales, the sister group of diatoms, reveals the evolutionary specialization of diatoms from phago-mixotrophs to photoautotrophs.</title>
        <authorList>
            <person name="Ban H."/>
            <person name="Sato S."/>
            <person name="Yoshikawa S."/>
            <person name="Yamada K."/>
            <person name="Nakamura Y."/>
            <person name="Ichinomiya M."/>
            <person name="Sato N."/>
            <person name="Blanc-Mathieu R."/>
            <person name="Endo H."/>
            <person name="Kuwata A."/>
            <person name="Ogata H."/>
        </authorList>
    </citation>
    <scope>NUCLEOTIDE SEQUENCE [LARGE SCALE GENOMIC DNA]</scope>
</reference>
<evidence type="ECO:0000313" key="4">
    <source>
        <dbReference type="Proteomes" id="UP001165060"/>
    </source>
</evidence>
<gene>
    <name evidence="3" type="ORF">TeGR_g7709</name>
</gene>
<proteinExistence type="predicted"/>
<dbReference type="EMBL" id="BRYB01001759">
    <property type="protein sequence ID" value="GMI33037.1"/>
    <property type="molecule type" value="Genomic_DNA"/>
</dbReference>
<organism evidence="3 4">
    <name type="scientific">Tetraparma gracilis</name>
    <dbReference type="NCBI Taxonomy" id="2962635"/>
    <lineage>
        <taxon>Eukaryota</taxon>
        <taxon>Sar</taxon>
        <taxon>Stramenopiles</taxon>
        <taxon>Ochrophyta</taxon>
        <taxon>Bolidophyceae</taxon>
        <taxon>Parmales</taxon>
        <taxon>Triparmaceae</taxon>
        <taxon>Tetraparma</taxon>
    </lineage>
</organism>
<keyword evidence="2" id="KW-0732">Signal</keyword>